<dbReference type="SUPFAM" id="SSF50729">
    <property type="entry name" value="PH domain-like"/>
    <property type="match status" value="1"/>
</dbReference>
<feature type="region of interest" description="Disordered" evidence="6">
    <location>
        <begin position="196"/>
        <end position="242"/>
    </location>
</feature>
<evidence type="ECO:0000256" key="3">
    <source>
        <dbReference type="ARBA" id="ARBA00022658"/>
    </source>
</evidence>
<dbReference type="GO" id="GO:0032012">
    <property type="term" value="P:regulation of ARF protein signal transduction"/>
    <property type="evidence" value="ECO:0007669"/>
    <property type="project" value="InterPro"/>
</dbReference>
<proteinExistence type="predicted"/>
<dbReference type="PROSITE" id="PS50190">
    <property type="entry name" value="SEC7"/>
    <property type="match status" value="1"/>
</dbReference>
<feature type="domain" description="PH" evidence="7">
    <location>
        <begin position="518"/>
        <end position="616"/>
    </location>
</feature>
<dbReference type="InterPro" id="IPR023394">
    <property type="entry name" value="Sec7_C_sf"/>
</dbReference>
<dbReference type="FunFam" id="2.30.29.30:FF:000267">
    <property type="entry name" value="PH and SEC7 domain-containing protein 4"/>
    <property type="match status" value="1"/>
</dbReference>
<dbReference type="InterPro" id="IPR011993">
    <property type="entry name" value="PH-like_dom_sf"/>
</dbReference>
<keyword evidence="4" id="KW-0472">Membrane</keyword>
<feature type="coiled-coil region" evidence="5">
    <location>
        <begin position="644"/>
        <end position="689"/>
    </location>
</feature>
<name>A0A7R9QN83_9ACAR</name>
<dbReference type="PROSITE" id="PS50003">
    <property type="entry name" value="PH_DOMAIN"/>
    <property type="match status" value="1"/>
</dbReference>
<feature type="compositionally biased region" description="Polar residues" evidence="6">
    <location>
        <begin position="136"/>
        <end position="165"/>
    </location>
</feature>
<feature type="compositionally biased region" description="Polar residues" evidence="6">
    <location>
        <begin position="50"/>
        <end position="63"/>
    </location>
</feature>
<feature type="compositionally biased region" description="Low complexity" evidence="6">
    <location>
        <begin position="211"/>
        <end position="227"/>
    </location>
</feature>
<keyword evidence="2" id="KW-1003">Cell membrane</keyword>
<dbReference type="InterPro" id="IPR000904">
    <property type="entry name" value="Sec7_dom"/>
</dbReference>
<dbReference type="PANTHER" id="PTHR10663:SF376">
    <property type="entry name" value="PH AND SEC7 DOMAIN-CONTAINING PROTEIN"/>
    <property type="match status" value="1"/>
</dbReference>
<dbReference type="SMART" id="SM00233">
    <property type="entry name" value="PH"/>
    <property type="match status" value="1"/>
</dbReference>
<dbReference type="GO" id="GO:0005543">
    <property type="term" value="F:phospholipid binding"/>
    <property type="evidence" value="ECO:0007669"/>
    <property type="project" value="InterPro"/>
</dbReference>
<feature type="region of interest" description="Disordered" evidence="6">
    <location>
        <begin position="94"/>
        <end position="165"/>
    </location>
</feature>
<dbReference type="GO" id="GO:0005886">
    <property type="term" value="C:plasma membrane"/>
    <property type="evidence" value="ECO:0007669"/>
    <property type="project" value="UniProtKB-SubCell"/>
</dbReference>
<keyword evidence="10" id="KW-1185">Reference proteome</keyword>
<dbReference type="PANTHER" id="PTHR10663">
    <property type="entry name" value="GUANYL-NUCLEOTIDE EXCHANGE FACTOR"/>
    <property type="match status" value="1"/>
</dbReference>
<dbReference type="SUPFAM" id="SSF48425">
    <property type="entry name" value="Sec7 domain"/>
    <property type="match status" value="1"/>
</dbReference>
<evidence type="ECO:0000313" key="10">
    <source>
        <dbReference type="Proteomes" id="UP000728032"/>
    </source>
</evidence>
<keyword evidence="3" id="KW-0344">Guanine-nucleotide releasing factor</keyword>
<dbReference type="CDD" id="cd00171">
    <property type="entry name" value="Sec7"/>
    <property type="match status" value="1"/>
</dbReference>
<dbReference type="Pfam" id="PF01369">
    <property type="entry name" value="Sec7"/>
    <property type="match status" value="1"/>
</dbReference>
<dbReference type="CDD" id="cd13295">
    <property type="entry name" value="PH_EFA6"/>
    <property type="match status" value="1"/>
</dbReference>
<evidence type="ECO:0000259" key="8">
    <source>
        <dbReference type="PROSITE" id="PS50190"/>
    </source>
</evidence>
<sequence length="780" mass="88775">MSSAAKHQDWFMMTGDLIINLTNTKSGDMSYHKRNMRLKSTPNLIHSSRLQKQCNSEPNSPSDADQWCPLNGDNSGHRLDEKALNHRNNGFEHKETQTQHLQSDDSSDHKDSTNSGDWSPDNDHHFINDDEEELLSHSTSNKSSPDDSQSLTISSAAISPTKTLTTMNTMNEQTESSMSENYSLISSLSCQTIDQNRKKSSFKKHNNQSMSLSSSLSDDSTTPSTSPEDQVLRNNFDDFSPSYNELKSVNDLNAMNDVMDTKSNKIPNRVSVPKGPQLIDNRLNGVSTQTQPMNGSDEESSDTESHYSPPKGVDTPSAVRLAKRLYHLEGFKKSDVSRHLSKNNEFSRVVAEEYLKYFDFTDDTLDLALRKFLSRFCLIGETQERERVLVHFSKRVYDYNPTGSFKSNDAIHTLTCALMLLNTDLHGENVGRKMTCNEFVHNLSGMNDGYDFPREVLRLLYQAIKDTPLEWNSDESHESHDTIDGRNAMELMAANLSQQISIIGHNPFLEVPNPNCATEYKKAPVGKRGWKMFYATLRDLILYLHKDEQGFRKNQLYESLTHSIRVHHALASNATDYTKKQFVFRLLTADHSEYLFQTSDSRELQTWIDTINTVSASLSSPPLPEAVSSSKKFQRPLLPVSHTKYNLSQQLLDHEKRVERLETQLDQHLSKALQRKASKRQMNEFAEKESYLQYELKRYRVYVSSLQWKLSQLNLLNTLNSTPILSSSAAQPLLSVAIGEETGDDSNDTPVITTVKKSYSTDRYSYKQAIYNNNSKHIKY</sequence>
<dbReference type="PRINTS" id="PR00683">
    <property type="entry name" value="SPECTRINPH"/>
</dbReference>
<evidence type="ECO:0000256" key="5">
    <source>
        <dbReference type="SAM" id="Coils"/>
    </source>
</evidence>
<dbReference type="InterPro" id="IPR035999">
    <property type="entry name" value="Sec7_dom_sf"/>
</dbReference>
<accession>A0A7R9QN83</accession>
<feature type="region of interest" description="Disordered" evidence="6">
    <location>
        <begin position="262"/>
        <end position="315"/>
    </location>
</feature>
<dbReference type="Proteomes" id="UP000728032">
    <property type="component" value="Unassembled WGS sequence"/>
</dbReference>
<evidence type="ECO:0000313" key="9">
    <source>
        <dbReference type="EMBL" id="CAD7651688.1"/>
    </source>
</evidence>
<feature type="compositionally biased region" description="Basic and acidic residues" evidence="6">
    <location>
        <begin position="94"/>
        <end position="112"/>
    </location>
</feature>
<feature type="compositionally biased region" description="Polar residues" evidence="6">
    <location>
        <begin position="284"/>
        <end position="294"/>
    </location>
</feature>
<dbReference type="EMBL" id="CAJPVJ010004811">
    <property type="protein sequence ID" value="CAG2168940.1"/>
    <property type="molecule type" value="Genomic_DNA"/>
</dbReference>
<keyword evidence="5" id="KW-0175">Coiled coil</keyword>
<dbReference type="Gene3D" id="2.30.29.30">
    <property type="entry name" value="Pleckstrin-homology domain (PH domain)/Phosphotyrosine-binding domain (PTB)"/>
    <property type="match status" value="1"/>
</dbReference>
<evidence type="ECO:0000256" key="4">
    <source>
        <dbReference type="ARBA" id="ARBA00023136"/>
    </source>
</evidence>
<dbReference type="Pfam" id="PF15410">
    <property type="entry name" value="PH_9"/>
    <property type="match status" value="1"/>
</dbReference>
<evidence type="ECO:0000256" key="1">
    <source>
        <dbReference type="ARBA" id="ARBA00004236"/>
    </source>
</evidence>
<reference evidence="9" key="1">
    <citation type="submission" date="2020-11" db="EMBL/GenBank/DDBJ databases">
        <authorList>
            <person name="Tran Van P."/>
        </authorList>
    </citation>
    <scope>NUCLEOTIDE SEQUENCE</scope>
</reference>
<dbReference type="GO" id="GO:0005085">
    <property type="term" value="F:guanyl-nucleotide exchange factor activity"/>
    <property type="evidence" value="ECO:0007669"/>
    <property type="project" value="UniProtKB-KW"/>
</dbReference>
<dbReference type="OrthoDB" id="2157641at2759"/>
<protein>
    <submittedName>
        <fullName evidence="9">Uncharacterized protein</fullName>
    </submittedName>
</protein>
<evidence type="ECO:0000256" key="6">
    <source>
        <dbReference type="SAM" id="MobiDB-lite"/>
    </source>
</evidence>
<dbReference type="InterPro" id="IPR001605">
    <property type="entry name" value="PH_dom-spectrin-type"/>
</dbReference>
<dbReference type="InterPro" id="IPR001849">
    <property type="entry name" value="PH_domain"/>
</dbReference>
<feature type="domain" description="SEC7" evidence="8">
    <location>
        <begin position="291"/>
        <end position="467"/>
    </location>
</feature>
<dbReference type="Gene3D" id="1.10.1000.11">
    <property type="entry name" value="Arf Nucleotide-binding Site Opener,domain 2"/>
    <property type="match status" value="1"/>
</dbReference>
<evidence type="ECO:0000259" key="7">
    <source>
        <dbReference type="PROSITE" id="PS50003"/>
    </source>
</evidence>
<dbReference type="InterPro" id="IPR041681">
    <property type="entry name" value="PH_9"/>
</dbReference>
<comment type="subcellular location">
    <subcellularLocation>
        <location evidence="1">Cell membrane</location>
    </subcellularLocation>
</comment>
<organism evidence="9">
    <name type="scientific">Oppiella nova</name>
    <dbReference type="NCBI Taxonomy" id="334625"/>
    <lineage>
        <taxon>Eukaryota</taxon>
        <taxon>Metazoa</taxon>
        <taxon>Ecdysozoa</taxon>
        <taxon>Arthropoda</taxon>
        <taxon>Chelicerata</taxon>
        <taxon>Arachnida</taxon>
        <taxon>Acari</taxon>
        <taxon>Acariformes</taxon>
        <taxon>Sarcoptiformes</taxon>
        <taxon>Oribatida</taxon>
        <taxon>Brachypylina</taxon>
        <taxon>Oppioidea</taxon>
        <taxon>Oppiidae</taxon>
        <taxon>Oppiella</taxon>
    </lineage>
</organism>
<dbReference type="EMBL" id="OC919636">
    <property type="protein sequence ID" value="CAD7651688.1"/>
    <property type="molecule type" value="Genomic_DNA"/>
</dbReference>
<gene>
    <name evidence="9" type="ORF">ONB1V03_LOCUS8424</name>
</gene>
<evidence type="ECO:0000256" key="2">
    <source>
        <dbReference type="ARBA" id="ARBA00022475"/>
    </source>
</evidence>
<feature type="region of interest" description="Disordered" evidence="6">
    <location>
        <begin position="50"/>
        <end position="80"/>
    </location>
</feature>
<dbReference type="SMART" id="SM00222">
    <property type="entry name" value="Sec7"/>
    <property type="match status" value="1"/>
</dbReference>
<dbReference type="AlphaFoldDB" id="A0A7R9QN83"/>